<protein>
    <recommendedName>
        <fullName evidence="5">Ectoine hydrolase DoeA</fullName>
    </recommendedName>
</protein>
<dbReference type="OrthoDB" id="9761809at2"/>
<proteinExistence type="predicted"/>
<dbReference type="Proteomes" id="UP000249299">
    <property type="component" value="Unassembled WGS sequence"/>
</dbReference>
<dbReference type="EMBL" id="NPEV01000040">
    <property type="protein sequence ID" value="RAI25845.1"/>
    <property type="molecule type" value="Genomic_DNA"/>
</dbReference>
<gene>
    <name evidence="3" type="ORF">CH339_16545</name>
</gene>
<dbReference type="Gene3D" id="3.40.350.10">
    <property type="entry name" value="Creatinase/prolidase N-terminal domain"/>
    <property type="match status" value="1"/>
</dbReference>
<evidence type="ECO:0000313" key="3">
    <source>
        <dbReference type="EMBL" id="RAI25845.1"/>
    </source>
</evidence>
<dbReference type="AlphaFoldDB" id="A0A327JIH1"/>
<reference evidence="3 4" key="1">
    <citation type="submission" date="2017-07" db="EMBL/GenBank/DDBJ databases">
        <title>Draft Genome Sequences of Select Purple Nonsulfur Bacteria.</title>
        <authorList>
            <person name="Lasarre B."/>
            <person name="Mckinlay J.B."/>
        </authorList>
    </citation>
    <scope>NUCLEOTIDE SEQUENCE [LARGE SCALE GENOMIC DNA]</scope>
    <source>
        <strain evidence="3 4">DSM 11290</strain>
    </source>
</reference>
<organism evidence="3 4">
    <name type="scientific">Rhodobium orientis</name>
    <dbReference type="NCBI Taxonomy" id="34017"/>
    <lineage>
        <taxon>Bacteria</taxon>
        <taxon>Pseudomonadati</taxon>
        <taxon>Pseudomonadota</taxon>
        <taxon>Alphaproteobacteria</taxon>
        <taxon>Hyphomicrobiales</taxon>
        <taxon>Rhodobiaceae</taxon>
        <taxon>Rhodobium</taxon>
    </lineage>
</organism>
<keyword evidence="4" id="KW-1185">Reference proteome</keyword>
<dbReference type="InterPro" id="IPR029149">
    <property type="entry name" value="Creatin/AminoP/Spt16_N"/>
</dbReference>
<name>A0A327JIH1_9HYPH</name>
<dbReference type="InterPro" id="IPR000587">
    <property type="entry name" value="Creatinase_N"/>
</dbReference>
<dbReference type="Pfam" id="PF01321">
    <property type="entry name" value="Creatinase_N"/>
    <property type="match status" value="1"/>
</dbReference>
<dbReference type="RefSeq" id="WP_111435498.1">
    <property type="nucleotide sequence ID" value="NZ_JACIGG010000008.1"/>
</dbReference>
<evidence type="ECO:0000259" key="2">
    <source>
        <dbReference type="Pfam" id="PF01321"/>
    </source>
</evidence>
<evidence type="ECO:0008006" key="5">
    <source>
        <dbReference type="Google" id="ProtNLM"/>
    </source>
</evidence>
<evidence type="ECO:0000313" key="4">
    <source>
        <dbReference type="Proteomes" id="UP000249299"/>
    </source>
</evidence>
<dbReference type="PANTHER" id="PTHR46112">
    <property type="entry name" value="AMINOPEPTIDASE"/>
    <property type="match status" value="1"/>
</dbReference>
<sequence>MTLTKGPQAFTRREYARRLAATKAAMEKAGLDALFITDHANLVWLSGFTAESAYVEQSLVVDPGADEPLLCVRAMDAPAAIHESYLDRDKIVAFPEHLVANPQRNGYDHMVDRMRECGLSGGRIGVEFGTLSFVAAKQLVQAFENAELVDATSLVTWLRLPKSDEEVAVMEAVGKVSDAAMLAAVDTIGTGVPESAAVRAAVDVMIGGVDDVKPTHLKQPAFCTTPLTGTSHVAWSDHVYTAGSQINIELGASCHRYYTGLMRTVHVGPPPDRLRRLHDAESEGLERALEEARPGNRCADVANAFHRVLERHGFQKVSRCGYAIGINWTEVSASLKPGDETILTENMSFHLMLGNWLEEDFGYAFSETFVVAPTGGRTLSTCPRELFIR</sequence>
<feature type="domain" description="Creatinase N-terminal" evidence="2">
    <location>
        <begin position="18"/>
        <end position="160"/>
    </location>
</feature>
<dbReference type="InterPro" id="IPR050659">
    <property type="entry name" value="Peptidase_M24B"/>
</dbReference>
<dbReference type="PANTHER" id="PTHR46112:SF2">
    <property type="entry name" value="XAA-PRO AMINOPEPTIDASE P-RELATED"/>
    <property type="match status" value="1"/>
</dbReference>
<dbReference type="Pfam" id="PF00557">
    <property type="entry name" value="Peptidase_M24"/>
    <property type="match status" value="1"/>
</dbReference>
<dbReference type="SUPFAM" id="SSF55920">
    <property type="entry name" value="Creatinase/aminopeptidase"/>
    <property type="match status" value="1"/>
</dbReference>
<evidence type="ECO:0000259" key="1">
    <source>
        <dbReference type="Pfam" id="PF00557"/>
    </source>
</evidence>
<dbReference type="InterPro" id="IPR000994">
    <property type="entry name" value="Pept_M24"/>
</dbReference>
<accession>A0A327JIH1</accession>
<dbReference type="InterPro" id="IPR036005">
    <property type="entry name" value="Creatinase/aminopeptidase-like"/>
</dbReference>
<feature type="domain" description="Peptidase M24" evidence="1">
    <location>
        <begin position="170"/>
        <end position="371"/>
    </location>
</feature>
<comment type="caution">
    <text evidence="3">The sequence shown here is derived from an EMBL/GenBank/DDBJ whole genome shotgun (WGS) entry which is preliminary data.</text>
</comment>
<dbReference type="SUPFAM" id="SSF53092">
    <property type="entry name" value="Creatinase/prolidase N-terminal domain"/>
    <property type="match status" value="1"/>
</dbReference>
<dbReference type="Gene3D" id="3.90.230.10">
    <property type="entry name" value="Creatinase/methionine aminopeptidase superfamily"/>
    <property type="match status" value="1"/>
</dbReference>
<dbReference type="CDD" id="cd01066">
    <property type="entry name" value="APP_MetAP"/>
    <property type="match status" value="1"/>
</dbReference>